<gene>
    <name evidence="8" type="ORF">FHETE_11320</name>
</gene>
<feature type="non-terminal residue" evidence="8">
    <location>
        <position position="1"/>
    </location>
</feature>
<comment type="caution">
    <text evidence="8">The sequence shown here is derived from an EMBL/GenBank/DDBJ whole genome shotgun (WGS) entry which is preliminary data.</text>
</comment>
<protein>
    <submittedName>
        <fullName evidence="8">Transporter hol1</fullName>
    </submittedName>
</protein>
<evidence type="ECO:0000256" key="3">
    <source>
        <dbReference type="ARBA" id="ARBA00022989"/>
    </source>
</evidence>
<keyword evidence="4 6" id="KW-0472">Membrane</keyword>
<evidence type="ECO:0000256" key="4">
    <source>
        <dbReference type="ARBA" id="ARBA00023136"/>
    </source>
</evidence>
<evidence type="ECO:0000256" key="2">
    <source>
        <dbReference type="ARBA" id="ARBA00022692"/>
    </source>
</evidence>
<name>A0A8H5SMB3_FUSHE</name>
<reference evidence="8 9" key="1">
    <citation type="submission" date="2020-05" db="EMBL/GenBank/DDBJ databases">
        <title>Identification and distribution of gene clusters putatively required for synthesis of sphingolipid metabolism inhibitors in phylogenetically diverse species of the filamentous fungus Fusarium.</title>
        <authorList>
            <person name="Kim H.-S."/>
            <person name="Busman M."/>
            <person name="Brown D.W."/>
            <person name="Divon H."/>
            <person name="Uhlig S."/>
            <person name="Proctor R.H."/>
        </authorList>
    </citation>
    <scope>NUCLEOTIDE SEQUENCE [LARGE SCALE GENOMIC DNA]</scope>
    <source>
        <strain evidence="8 9">NRRL 20693</strain>
    </source>
</reference>
<dbReference type="Proteomes" id="UP000567885">
    <property type="component" value="Unassembled WGS sequence"/>
</dbReference>
<dbReference type="PANTHER" id="PTHR23502:SF29">
    <property type="entry name" value="TRANSPORTER, PUTATIVE (AFU_ORTHOLOGUE AFUA_6G06680)-RELATED"/>
    <property type="match status" value="1"/>
</dbReference>
<evidence type="ECO:0000313" key="9">
    <source>
        <dbReference type="Proteomes" id="UP000567885"/>
    </source>
</evidence>
<dbReference type="GO" id="GO:0005886">
    <property type="term" value="C:plasma membrane"/>
    <property type="evidence" value="ECO:0007669"/>
    <property type="project" value="TreeGrafter"/>
</dbReference>
<feature type="transmembrane region" description="Helical" evidence="6">
    <location>
        <begin position="82"/>
        <end position="112"/>
    </location>
</feature>
<keyword evidence="3 6" id="KW-1133">Transmembrane helix</keyword>
<organism evidence="8 9">
    <name type="scientific">Fusarium heterosporum</name>
    <dbReference type="NCBI Taxonomy" id="42747"/>
    <lineage>
        <taxon>Eukaryota</taxon>
        <taxon>Fungi</taxon>
        <taxon>Dikarya</taxon>
        <taxon>Ascomycota</taxon>
        <taxon>Pezizomycotina</taxon>
        <taxon>Sordariomycetes</taxon>
        <taxon>Hypocreomycetidae</taxon>
        <taxon>Hypocreales</taxon>
        <taxon>Nectriaceae</taxon>
        <taxon>Fusarium</taxon>
        <taxon>Fusarium heterosporum species complex</taxon>
    </lineage>
</organism>
<dbReference type="GO" id="GO:0022857">
    <property type="term" value="F:transmembrane transporter activity"/>
    <property type="evidence" value="ECO:0007669"/>
    <property type="project" value="InterPro"/>
</dbReference>
<keyword evidence="9" id="KW-1185">Reference proteome</keyword>
<dbReference type="AlphaFoldDB" id="A0A8H5SMB3"/>
<comment type="subcellular location">
    <subcellularLocation>
        <location evidence="1">Membrane</location>
        <topology evidence="1">Multi-pass membrane protein</topology>
    </subcellularLocation>
</comment>
<evidence type="ECO:0000256" key="6">
    <source>
        <dbReference type="SAM" id="Phobius"/>
    </source>
</evidence>
<evidence type="ECO:0000313" key="8">
    <source>
        <dbReference type="EMBL" id="KAF5654297.1"/>
    </source>
</evidence>
<dbReference type="SUPFAM" id="SSF103473">
    <property type="entry name" value="MFS general substrate transporter"/>
    <property type="match status" value="1"/>
</dbReference>
<sequence length="182" mass="19655">MPLGILEAKDIEHVPGTYEKLTIHQPPGTTRYFDDSSRPQVAGEHHGDLKRVHVGSETIILIPQPSDDPNDPLNWSLLRRDLITFLLCFAGILATALGPILAANTITISLLFSKDFTKVALLTGYFLLGCGAGAIFFVPSGRIWGKRHLFLIGIIIIIASSAWAGCVGTDYGSFVGARIVQG</sequence>
<accession>A0A8H5SMB3</accession>
<keyword evidence="5" id="KW-0325">Glycoprotein</keyword>
<dbReference type="PANTHER" id="PTHR23502">
    <property type="entry name" value="MAJOR FACILITATOR SUPERFAMILY"/>
    <property type="match status" value="1"/>
</dbReference>
<evidence type="ECO:0000259" key="7">
    <source>
        <dbReference type="PROSITE" id="PS50850"/>
    </source>
</evidence>
<dbReference type="PROSITE" id="PS50850">
    <property type="entry name" value="MFS"/>
    <property type="match status" value="1"/>
</dbReference>
<feature type="domain" description="Major facilitator superfamily (MFS) profile" evidence="7">
    <location>
        <begin position="83"/>
        <end position="182"/>
    </location>
</feature>
<dbReference type="OrthoDB" id="2585655at2759"/>
<proteinExistence type="predicted"/>
<dbReference type="EMBL" id="JAAGWQ010000515">
    <property type="protein sequence ID" value="KAF5654297.1"/>
    <property type="molecule type" value="Genomic_DNA"/>
</dbReference>
<dbReference type="Gene3D" id="1.20.1250.20">
    <property type="entry name" value="MFS general substrate transporter like domains"/>
    <property type="match status" value="1"/>
</dbReference>
<keyword evidence="2 6" id="KW-0812">Transmembrane</keyword>
<feature type="transmembrane region" description="Helical" evidence="6">
    <location>
        <begin position="119"/>
        <end position="137"/>
    </location>
</feature>
<dbReference type="InterPro" id="IPR020846">
    <property type="entry name" value="MFS_dom"/>
</dbReference>
<evidence type="ECO:0000256" key="5">
    <source>
        <dbReference type="ARBA" id="ARBA00023180"/>
    </source>
</evidence>
<dbReference type="InterPro" id="IPR036259">
    <property type="entry name" value="MFS_trans_sf"/>
</dbReference>
<feature type="transmembrane region" description="Helical" evidence="6">
    <location>
        <begin position="149"/>
        <end position="168"/>
    </location>
</feature>
<evidence type="ECO:0000256" key="1">
    <source>
        <dbReference type="ARBA" id="ARBA00004141"/>
    </source>
</evidence>